<dbReference type="Proteomes" id="UP001501207">
    <property type="component" value="Unassembled WGS sequence"/>
</dbReference>
<comment type="caution">
    <text evidence="7">The sequence shown here is derived from an EMBL/GenBank/DDBJ whole genome shotgun (WGS) entry which is preliminary data.</text>
</comment>
<evidence type="ECO:0000313" key="8">
    <source>
        <dbReference type="Proteomes" id="UP001501207"/>
    </source>
</evidence>
<reference evidence="8" key="1">
    <citation type="journal article" date="2019" name="Int. J. Syst. Evol. Microbiol.">
        <title>The Global Catalogue of Microorganisms (GCM) 10K type strain sequencing project: providing services to taxonomists for standard genome sequencing and annotation.</title>
        <authorList>
            <consortium name="The Broad Institute Genomics Platform"/>
            <consortium name="The Broad Institute Genome Sequencing Center for Infectious Disease"/>
            <person name="Wu L."/>
            <person name="Ma J."/>
        </authorList>
    </citation>
    <scope>NUCLEOTIDE SEQUENCE [LARGE SCALE GENOMIC DNA]</scope>
    <source>
        <strain evidence="8">JCM 17664</strain>
    </source>
</reference>
<dbReference type="SUPFAM" id="SSF51011">
    <property type="entry name" value="Glycosyl hydrolase domain"/>
    <property type="match status" value="1"/>
</dbReference>
<dbReference type="Pfam" id="PF01055">
    <property type="entry name" value="Glyco_hydro_31_2nd"/>
    <property type="match status" value="1"/>
</dbReference>
<dbReference type="InterPro" id="IPR000322">
    <property type="entry name" value="Glyco_hydro_31_TIM"/>
</dbReference>
<proteinExistence type="inferred from homology"/>
<dbReference type="Pfam" id="PF21365">
    <property type="entry name" value="Glyco_hydro_31_3rd"/>
    <property type="match status" value="1"/>
</dbReference>
<dbReference type="PANTHER" id="PTHR43053">
    <property type="entry name" value="GLYCOSIDASE FAMILY 31"/>
    <property type="match status" value="1"/>
</dbReference>
<evidence type="ECO:0000256" key="3">
    <source>
        <dbReference type="ARBA" id="ARBA00023295"/>
    </source>
</evidence>
<keyword evidence="2 4" id="KW-0378">Hydrolase</keyword>
<evidence type="ECO:0000256" key="2">
    <source>
        <dbReference type="ARBA" id="ARBA00022801"/>
    </source>
</evidence>
<protein>
    <submittedName>
        <fullName evidence="7">Uncharacterized protein</fullName>
    </submittedName>
</protein>
<evidence type="ECO:0000256" key="1">
    <source>
        <dbReference type="ARBA" id="ARBA00007806"/>
    </source>
</evidence>
<dbReference type="Gene3D" id="2.60.40.1180">
    <property type="entry name" value="Golgi alpha-mannosidase II"/>
    <property type="match status" value="1"/>
</dbReference>
<dbReference type="InterPro" id="IPR048395">
    <property type="entry name" value="Glyco_hydro_31_C"/>
</dbReference>
<gene>
    <name evidence="7" type="ORF">GCM10023143_07230</name>
</gene>
<dbReference type="RefSeq" id="WP_344975485.1">
    <property type="nucleotide sequence ID" value="NZ_BAABFN010000001.1"/>
</dbReference>
<organism evidence="7 8">
    <name type="scientific">Compostibacter hankyongensis</name>
    <dbReference type="NCBI Taxonomy" id="1007089"/>
    <lineage>
        <taxon>Bacteria</taxon>
        <taxon>Pseudomonadati</taxon>
        <taxon>Bacteroidota</taxon>
        <taxon>Chitinophagia</taxon>
        <taxon>Chitinophagales</taxon>
        <taxon>Chitinophagaceae</taxon>
        <taxon>Compostibacter</taxon>
    </lineage>
</organism>
<feature type="domain" description="Glycoside hydrolase family 31 TIM barrel" evidence="5">
    <location>
        <begin position="263"/>
        <end position="553"/>
    </location>
</feature>
<keyword evidence="3 4" id="KW-0326">Glycosidase</keyword>
<dbReference type="InterPro" id="IPR013780">
    <property type="entry name" value="Glyco_hydro_b"/>
</dbReference>
<dbReference type="SUPFAM" id="SSF51445">
    <property type="entry name" value="(Trans)glycosidases"/>
    <property type="match status" value="1"/>
</dbReference>
<dbReference type="InterPro" id="IPR017853">
    <property type="entry name" value="GH"/>
</dbReference>
<evidence type="ECO:0000313" key="7">
    <source>
        <dbReference type="EMBL" id="GAA4303600.1"/>
    </source>
</evidence>
<name>A0ABP8FH04_9BACT</name>
<dbReference type="Gene3D" id="3.20.20.80">
    <property type="entry name" value="Glycosidases"/>
    <property type="match status" value="1"/>
</dbReference>
<evidence type="ECO:0000259" key="6">
    <source>
        <dbReference type="Pfam" id="PF21365"/>
    </source>
</evidence>
<accession>A0ABP8FH04</accession>
<dbReference type="PANTHER" id="PTHR43053:SF4">
    <property type="entry name" value="MYOGENESIS-REGULATING GLYCOSIDASE"/>
    <property type="match status" value="1"/>
</dbReference>
<dbReference type="InterPro" id="IPR050985">
    <property type="entry name" value="Alpha-glycosidase_related"/>
</dbReference>
<sequence length="735" mass="83038">MMNFIGIFVLSLTSLLCIAPHAYGRHPAEDSLVLIRKENYTIRVVKKGFRYALLKPDGTVLLQAHDQSGLTLLHSQVLDTRLLSQDDRQASFMVTNDIGVQARVQFTLFDHYFKLSVHYTGDVPVTGSIVARTQGLSPAYGLADHAGFRTPYSTEITGYKSRYFGAGSDHGERLVSNFVIFPRQGVACINLEPHKKIISVSPKELAQGDVYASEMPALYYFTGSVKQIYADYLKVRNEEGYKVYLPKYAWFGVGWEAFGALGWNTNHETVTSDVDRYLKAGFPLTWMVVGSGFWPNDQPSYFATTSFGFWDKQRYPDPKSFIAHFHQEGLKFILGLRIAFIPNGPFTAEGLAKGYFIKKEGQSRLFRVGFPKTECYFLDATNPEAVKWYVRLCDKWKQYGVDGYKEDLYGYEIDGFRDDKLDPVNELLMDEGVYVMGRNGYVGSPADIHRFNDFNYNQNQDRGPVNGLAFAYSGFPYVYPDIIGGTGLTNKQFGGMQQEKLGKYLMREAQYAALNPSLSFGYGPWNLDDKQVMEVCLAAAQLHDRLLPYIYSAAIATYHTGFPYTMTPLPLAYPDDSATYYRENDRVRGYEWLIGTALLATPVYGNDYATATGRDVYLPAGKWMDYDSGKLFEGPKMLKDYPLPVGKTPLFVGGTGIVVEKENGRLVARIYPVTDSSSLDFYGSDSKQANHIAVDHPDWKRVRVIDKQTGKRVKVALKRYAWEFVLENGHDYTVK</sequence>
<dbReference type="EMBL" id="BAABFN010000001">
    <property type="protein sequence ID" value="GAA4303600.1"/>
    <property type="molecule type" value="Genomic_DNA"/>
</dbReference>
<evidence type="ECO:0000256" key="4">
    <source>
        <dbReference type="RuleBase" id="RU361185"/>
    </source>
</evidence>
<feature type="domain" description="Glycosyl hydrolase family 31 C-terminal" evidence="6">
    <location>
        <begin position="566"/>
        <end position="657"/>
    </location>
</feature>
<keyword evidence="8" id="KW-1185">Reference proteome</keyword>
<comment type="similarity">
    <text evidence="1 4">Belongs to the glycosyl hydrolase 31 family.</text>
</comment>
<evidence type="ECO:0000259" key="5">
    <source>
        <dbReference type="Pfam" id="PF01055"/>
    </source>
</evidence>